<reference evidence="6" key="1">
    <citation type="submission" date="2021-11" db="EMBL/GenBank/DDBJ databases">
        <title>Streptomyces corallinus and Kineosporia corallina sp. nov., two new coral-derived marine actinobacteria.</title>
        <authorList>
            <person name="Buangrab K."/>
            <person name="Sutthacheep M."/>
            <person name="Yeemin T."/>
            <person name="Harunari E."/>
            <person name="Igarashi Y."/>
            <person name="Sripreechasak P."/>
            <person name="Kanchanasin P."/>
            <person name="Tanasupawat S."/>
            <person name="Phongsopitanun W."/>
        </authorList>
    </citation>
    <scope>NUCLEOTIDE SEQUENCE</scope>
    <source>
        <strain evidence="6">JCM 31032</strain>
    </source>
</reference>
<evidence type="ECO:0000256" key="2">
    <source>
        <dbReference type="ARBA" id="ARBA00022777"/>
    </source>
</evidence>
<evidence type="ECO:0000259" key="5">
    <source>
        <dbReference type="Pfam" id="PF02518"/>
    </source>
</evidence>
<comment type="caution">
    <text evidence="6">The sequence shown here is derived from an EMBL/GenBank/DDBJ whole genome shotgun (WGS) entry which is preliminary data.</text>
</comment>
<feature type="transmembrane region" description="Helical" evidence="4">
    <location>
        <begin position="168"/>
        <end position="191"/>
    </location>
</feature>
<dbReference type="InterPro" id="IPR003594">
    <property type="entry name" value="HATPase_dom"/>
</dbReference>
<keyword evidence="4" id="KW-1133">Transmembrane helix</keyword>
<keyword evidence="6" id="KW-0547">Nucleotide-binding</keyword>
<keyword evidence="2" id="KW-0418">Kinase</keyword>
<dbReference type="InterPro" id="IPR036890">
    <property type="entry name" value="HATPase_C_sf"/>
</dbReference>
<dbReference type="SUPFAM" id="SSF55874">
    <property type="entry name" value="ATPase domain of HSP90 chaperone/DNA topoisomerase II/histidine kinase"/>
    <property type="match status" value="1"/>
</dbReference>
<dbReference type="AlphaFoldDB" id="A0A9X1NAR2"/>
<gene>
    <name evidence="6" type="ORF">LR394_05250</name>
</gene>
<keyword evidence="4" id="KW-0472">Membrane</keyword>
<dbReference type="CDD" id="cd16917">
    <property type="entry name" value="HATPase_UhpB-NarQ-NarX-like"/>
    <property type="match status" value="1"/>
</dbReference>
<evidence type="ECO:0000256" key="1">
    <source>
        <dbReference type="ARBA" id="ARBA00022679"/>
    </source>
</evidence>
<evidence type="ECO:0000313" key="7">
    <source>
        <dbReference type="Proteomes" id="UP001138997"/>
    </source>
</evidence>
<dbReference type="InterPro" id="IPR050482">
    <property type="entry name" value="Sensor_HK_TwoCompSys"/>
</dbReference>
<feature type="transmembrane region" description="Helical" evidence="4">
    <location>
        <begin position="96"/>
        <end position="122"/>
    </location>
</feature>
<feature type="transmembrane region" description="Helical" evidence="4">
    <location>
        <begin position="134"/>
        <end position="156"/>
    </location>
</feature>
<sequence>MIQRTTRGPGSGNLAVPRFVPSGRPGVSAAVALTLARSVIVLRMLCALATAGAGLALDGALSDQLWRLALLLVLVLLAGFQQLRMLPRLAQGPDRFALIAFDIAIGLSVMVLGVGDLVSLVYQAGSAALAGVLIGYRAVPVWLGQAVQAALAAWFVMAQQNPSDSTAAVLLISPLVVVPVGVWAVAVSRWFTRRLLDLLETEGLDPEELQALVTRRLSRASLGAVGLRPANGSLAEQLAHTLTRDATAALERTRMPVRGLRFDRSDENFATALKRLCTEWDSSGRTTLATDLAPVWPPLPVRHELAQILDEALDNVSQHAGATRVRVTLAERRGDLVLTVEDNGRGFALPLDESALHSGDYDGLAAMARRARSIGAVFSLSSEPHSGTTLSVRMAK</sequence>
<accession>A0A9X1NAR2</accession>
<feature type="transmembrane region" description="Helical" evidence="4">
    <location>
        <begin position="65"/>
        <end position="84"/>
    </location>
</feature>
<dbReference type="GO" id="GO:0016301">
    <property type="term" value="F:kinase activity"/>
    <property type="evidence" value="ECO:0007669"/>
    <property type="project" value="UniProtKB-KW"/>
</dbReference>
<organism evidence="6 7">
    <name type="scientific">Kineosporia babensis</name>
    <dbReference type="NCBI Taxonomy" id="499548"/>
    <lineage>
        <taxon>Bacteria</taxon>
        <taxon>Bacillati</taxon>
        <taxon>Actinomycetota</taxon>
        <taxon>Actinomycetes</taxon>
        <taxon>Kineosporiales</taxon>
        <taxon>Kineosporiaceae</taxon>
        <taxon>Kineosporia</taxon>
    </lineage>
</organism>
<dbReference type="Proteomes" id="UP001138997">
    <property type="component" value="Unassembled WGS sequence"/>
</dbReference>
<evidence type="ECO:0000256" key="4">
    <source>
        <dbReference type="SAM" id="Phobius"/>
    </source>
</evidence>
<dbReference type="GO" id="GO:0000160">
    <property type="term" value="P:phosphorelay signal transduction system"/>
    <property type="evidence" value="ECO:0007669"/>
    <property type="project" value="UniProtKB-KW"/>
</dbReference>
<dbReference type="RefSeq" id="WP_231439219.1">
    <property type="nucleotide sequence ID" value="NZ_JAJOMB010000002.1"/>
</dbReference>
<proteinExistence type="predicted"/>
<dbReference type="GO" id="GO:0005524">
    <property type="term" value="F:ATP binding"/>
    <property type="evidence" value="ECO:0007669"/>
    <property type="project" value="UniProtKB-KW"/>
</dbReference>
<keyword evidence="1" id="KW-0808">Transferase</keyword>
<dbReference type="EMBL" id="JAJOMB010000002">
    <property type="protein sequence ID" value="MCD5310294.1"/>
    <property type="molecule type" value="Genomic_DNA"/>
</dbReference>
<keyword evidence="4" id="KW-0812">Transmembrane</keyword>
<dbReference type="PANTHER" id="PTHR24421">
    <property type="entry name" value="NITRATE/NITRITE SENSOR PROTEIN NARX-RELATED"/>
    <property type="match status" value="1"/>
</dbReference>
<keyword evidence="7" id="KW-1185">Reference proteome</keyword>
<keyword evidence="3" id="KW-0902">Two-component regulatory system</keyword>
<evidence type="ECO:0000313" key="6">
    <source>
        <dbReference type="EMBL" id="MCD5310294.1"/>
    </source>
</evidence>
<name>A0A9X1NAR2_9ACTN</name>
<dbReference type="Pfam" id="PF02518">
    <property type="entry name" value="HATPase_c"/>
    <property type="match status" value="1"/>
</dbReference>
<dbReference type="Gene3D" id="3.30.565.10">
    <property type="entry name" value="Histidine kinase-like ATPase, C-terminal domain"/>
    <property type="match status" value="1"/>
</dbReference>
<keyword evidence="6" id="KW-0067">ATP-binding</keyword>
<protein>
    <submittedName>
        <fullName evidence="6">ATP-binding protein</fullName>
    </submittedName>
</protein>
<evidence type="ECO:0000256" key="3">
    <source>
        <dbReference type="ARBA" id="ARBA00023012"/>
    </source>
</evidence>
<feature type="transmembrane region" description="Helical" evidence="4">
    <location>
        <begin position="27"/>
        <end position="53"/>
    </location>
</feature>
<feature type="domain" description="Histidine kinase/HSP90-like ATPase" evidence="5">
    <location>
        <begin position="304"/>
        <end position="394"/>
    </location>
</feature>